<dbReference type="Pfam" id="PF13468">
    <property type="entry name" value="Glyoxalase_3"/>
    <property type="match status" value="1"/>
</dbReference>
<name>A0A543KJZ4_9MICO</name>
<evidence type="ECO:0000313" key="2">
    <source>
        <dbReference type="EMBL" id="TQM95387.1"/>
    </source>
</evidence>
<organism evidence="2 3">
    <name type="scientific">Ornithinimicrobium humiphilum</name>
    <dbReference type="NCBI Taxonomy" id="125288"/>
    <lineage>
        <taxon>Bacteria</taxon>
        <taxon>Bacillati</taxon>
        <taxon>Actinomycetota</taxon>
        <taxon>Actinomycetes</taxon>
        <taxon>Micrococcales</taxon>
        <taxon>Ornithinimicrobiaceae</taxon>
        <taxon>Ornithinimicrobium</taxon>
    </lineage>
</organism>
<evidence type="ECO:0000259" key="1">
    <source>
        <dbReference type="Pfam" id="PF13468"/>
    </source>
</evidence>
<evidence type="ECO:0000313" key="3">
    <source>
        <dbReference type="Proteomes" id="UP000315133"/>
    </source>
</evidence>
<dbReference type="PANTHER" id="PTHR40265:SF1">
    <property type="entry name" value="GLYOXALASE-LIKE DOMAIN-CONTAINING PROTEIN"/>
    <property type="match status" value="1"/>
</dbReference>
<accession>A0A543KJZ4</accession>
<dbReference type="InterPro" id="IPR029068">
    <property type="entry name" value="Glyas_Bleomycin-R_OHBP_Dase"/>
</dbReference>
<dbReference type="SUPFAM" id="SSF54593">
    <property type="entry name" value="Glyoxalase/Bleomycin resistance protein/Dihydroxybiphenyl dioxygenase"/>
    <property type="match status" value="1"/>
</dbReference>
<comment type="caution">
    <text evidence="2">The sequence shown here is derived from an EMBL/GenBank/DDBJ whole genome shotgun (WGS) entry which is preliminary data.</text>
</comment>
<dbReference type="InterPro" id="IPR025870">
    <property type="entry name" value="Glyoxalase-like_dom"/>
</dbReference>
<dbReference type="EMBL" id="VFPU01000001">
    <property type="protein sequence ID" value="TQM95387.1"/>
    <property type="molecule type" value="Genomic_DNA"/>
</dbReference>
<protein>
    <submittedName>
        <fullName evidence="2">Glyoxalase-like protein</fullName>
    </submittedName>
</protein>
<dbReference type="Proteomes" id="UP000315133">
    <property type="component" value="Unassembled WGS sequence"/>
</dbReference>
<keyword evidence="3" id="KW-1185">Reference proteome</keyword>
<dbReference type="Gene3D" id="3.10.180.10">
    <property type="entry name" value="2,3-Dihydroxybiphenyl 1,2-Dioxygenase, domain 1"/>
    <property type="match status" value="1"/>
</dbReference>
<gene>
    <name evidence="2" type="ORF">FB476_0228</name>
</gene>
<proteinExistence type="predicted"/>
<reference evidence="2 3" key="1">
    <citation type="submission" date="2019-06" db="EMBL/GenBank/DDBJ databases">
        <title>Sequencing the genomes of 1000 actinobacteria strains.</title>
        <authorList>
            <person name="Klenk H.-P."/>
        </authorList>
    </citation>
    <scope>NUCLEOTIDE SEQUENCE [LARGE SCALE GENOMIC DNA]</scope>
    <source>
        <strain evidence="2 3">DSM 12362</strain>
    </source>
</reference>
<feature type="domain" description="Glyoxalase-like" evidence="1">
    <location>
        <begin position="9"/>
        <end position="174"/>
    </location>
</feature>
<sequence length="222" mass="24185">MCHDDGMRIDHVSYAAGPDGLQATAARLGEQLGVTPFDGGVHPRFGTRNVILPLADDRYLEVVEALDHPASDKAPFGQAVKARSARGGGWMAWVVAVEDLAPVEERLGRGAVEGNRHTPEGNQLQWLQIGVKNVINHGNLPFFIKWISDPAEHPSRLADSAARLVGLTIGGEPTVVRAWLGMPDLERRDPTFETAVEFGFVEDDEPCLFDVTFETPNGRVTI</sequence>
<dbReference type="PANTHER" id="PTHR40265">
    <property type="entry name" value="BLL2707 PROTEIN"/>
    <property type="match status" value="1"/>
</dbReference>
<dbReference type="AlphaFoldDB" id="A0A543KJZ4"/>